<accession>A0A916TJ40</accession>
<name>A0A916TJ40_9ACTN</name>
<dbReference type="InterPro" id="IPR036010">
    <property type="entry name" value="2Fe-2S_ferredoxin-like_sf"/>
</dbReference>
<dbReference type="RefSeq" id="WP_188588852.1">
    <property type="nucleotide sequence ID" value="NZ_BMGC01000060.1"/>
</dbReference>
<evidence type="ECO:0000256" key="1">
    <source>
        <dbReference type="ARBA" id="ARBA00023002"/>
    </source>
</evidence>
<evidence type="ECO:0000313" key="2">
    <source>
        <dbReference type="EMBL" id="GGB47578.1"/>
    </source>
</evidence>
<dbReference type="InterPro" id="IPR042204">
    <property type="entry name" value="2Fe-2S-bd_N"/>
</dbReference>
<dbReference type="Pfam" id="PF13510">
    <property type="entry name" value="Fer2_4"/>
    <property type="match status" value="1"/>
</dbReference>
<dbReference type="Proteomes" id="UP000621454">
    <property type="component" value="Unassembled WGS sequence"/>
</dbReference>
<keyword evidence="3" id="KW-1185">Reference proteome</keyword>
<dbReference type="AlphaFoldDB" id="A0A916TJ40"/>
<dbReference type="GO" id="GO:0051536">
    <property type="term" value="F:iron-sulfur cluster binding"/>
    <property type="evidence" value="ECO:0007669"/>
    <property type="project" value="InterPro"/>
</dbReference>
<sequence length="101" mass="10653">MTGHLIPNAGDPIGRTDTPIEVTVDGQPVPGIAGQTLAGLLLSNGIMSWRTDSQGRLRGLFCGIGSCFDCLATVNGHADVRLCRRRAQHGDEVTHQSRSGS</sequence>
<proteinExistence type="predicted"/>
<dbReference type="SUPFAM" id="SSF54292">
    <property type="entry name" value="2Fe-2S ferredoxin-like"/>
    <property type="match status" value="1"/>
</dbReference>
<gene>
    <name evidence="2" type="ORF">GCM10011489_38500</name>
</gene>
<keyword evidence="1" id="KW-0560">Oxidoreductase</keyword>
<evidence type="ECO:0000313" key="3">
    <source>
        <dbReference type="Proteomes" id="UP000621454"/>
    </source>
</evidence>
<comment type="caution">
    <text evidence="2">The sequence shown here is derived from an EMBL/GenBank/DDBJ whole genome shotgun (WGS) entry which is preliminary data.</text>
</comment>
<dbReference type="Gene3D" id="3.10.20.440">
    <property type="entry name" value="2Fe-2S iron-sulphur cluster binding domain, sarcosine oxidase, alpha subunit, N-terminal domain"/>
    <property type="match status" value="1"/>
</dbReference>
<protein>
    <submittedName>
        <fullName evidence="2">Proline dehydrogenase</fullName>
    </submittedName>
</protein>
<dbReference type="EMBL" id="BMGC01000060">
    <property type="protein sequence ID" value="GGB47578.1"/>
    <property type="molecule type" value="Genomic_DNA"/>
</dbReference>
<dbReference type="GO" id="GO:0016491">
    <property type="term" value="F:oxidoreductase activity"/>
    <property type="evidence" value="ECO:0007669"/>
    <property type="project" value="UniProtKB-KW"/>
</dbReference>
<reference evidence="2" key="2">
    <citation type="submission" date="2020-09" db="EMBL/GenBank/DDBJ databases">
        <authorList>
            <person name="Sun Q."/>
            <person name="Zhou Y."/>
        </authorList>
    </citation>
    <scope>NUCLEOTIDE SEQUENCE</scope>
    <source>
        <strain evidence="2">CGMCC 1.12827</strain>
    </source>
</reference>
<reference evidence="2" key="1">
    <citation type="journal article" date="2014" name="Int. J. Syst. Evol. Microbiol.">
        <title>Complete genome sequence of Corynebacterium casei LMG S-19264T (=DSM 44701T), isolated from a smear-ripened cheese.</title>
        <authorList>
            <consortium name="US DOE Joint Genome Institute (JGI-PGF)"/>
            <person name="Walter F."/>
            <person name="Albersmeier A."/>
            <person name="Kalinowski J."/>
            <person name="Ruckert C."/>
        </authorList>
    </citation>
    <scope>NUCLEOTIDE SEQUENCE</scope>
    <source>
        <strain evidence="2">CGMCC 1.12827</strain>
    </source>
</reference>
<organism evidence="2 3">
    <name type="scientific">Gordonia jinhuaensis</name>
    <dbReference type="NCBI Taxonomy" id="1517702"/>
    <lineage>
        <taxon>Bacteria</taxon>
        <taxon>Bacillati</taxon>
        <taxon>Actinomycetota</taxon>
        <taxon>Actinomycetes</taxon>
        <taxon>Mycobacteriales</taxon>
        <taxon>Gordoniaceae</taxon>
        <taxon>Gordonia</taxon>
    </lineage>
</organism>